<sequence length="144" mass="16015">MPQAGNLPGASELRFLAHPPETVVSTMTRHQSGPGARRAPADVPAPPHRAQFLSFLDRLPATMQRLIQSELARHLNVRRAAVARATRRGESCEGHPVAAWALRRGRQVLYEVPDEAMSKITEADTTYLKRQSRVLRAFMRGGQE</sequence>
<feature type="region of interest" description="Disordered" evidence="1">
    <location>
        <begin position="26"/>
        <end position="45"/>
    </location>
</feature>
<dbReference type="KEGG" id="srm:SRM_00888"/>
<reference evidence="2 3" key="1">
    <citation type="journal article" date="2010" name="ISME J.">
        <title>Fine-scale evolution: genomic, phenotypic and ecological differentiation in two coexisting Salinibacter ruber strains.</title>
        <authorList>
            <person name="Pena A."/>
            <person name="Teeling H."/>
            <person name="Huerta-Cepas J."/>
            <person name="Santos F."/>
            <person name="Yarza P."/>
            <person name="Brito-Echeverria J."/>
            <person name="Lucio M."/>
            <person name="Schmitt-Kopplin P."/>
            <person name="Meseguer I."/>
            <person name="Schenowitz C."/>
            <person name="Dossat C."/>
            <person name="Barbe V."/>
            <person name="Dopazo J."/>
            <person name="Rossello-Mora R."/>
            <person name="Schuler M."/>
            <person name="Glockner F.O."/>
            <person name="Amann R."/>
            <person name="Gabaldon T."/>
            <person name="Anton J."/>
        </authorList>
    </citation>
    <scope>NUCLEOTIDE SEQUENCE [LARGE SCALE GENOMIC DNA]</scope>
    <source>
        <strain evidence="2 3">M8</strain>
    </source>
</reference>
<dbReference type="EMBL" id="FP565814">
    <property type="protein sequence ID" value="CBH23809.1"/>
    <property type="molecule type" value="Genomic_DNA"/>
</dbReference>
<evidence type="ECO:0000313" key="2">
    <source>
        <dbReference type="EMBL" id="CBH23809.1"/>
    </source>
</evidence>
<protein>
    <submittedName>
        <fullName evidence="2">Uncharacterized protein</fullName>
    </submittedName>
</protein>
<dbReference type="AlphaFoldDB" id="D5H704"/>
<reference evidence="3" key="2">
    <citation type="submission" date="2010-04" db="EMBL/GenBank/DDBJ databases">
        <title>Genome sequence of Salinibacter ruber M8.</title>
        <authorList>
            <consortium name="Genoscope"/>
        </authorList>
    </citation>
    <scope>NUCLEOTIDE SEQUENCE [LARGE SCALE GENOMIC DNA]</scope>
    <source>
        <strain evidence="3">M8</strain>
    </source>
</reference>
<proteinExistence type="predicted"/>
<dbReference type="Proteomes" id="UP000000933">
    <property type="component" value="Chromosome"/>
</dbReference>
<dbReference type="HOGENOM" id="CLU_1795135_0_0_10"/>
<gene>
    <name evidence="2" type="ordered locus">SRM_00888</name>
</gene>
<evidence type="ECO:0000313" key="3">
    <source>
        <dbReference type="Proteomes" id="UP000000933"/>
    </source>
</evidence>
<accession>D5H704</accession>
<evidence type="ECO:0000256" key="1">
    <source>
        <dbReference type="SAM" id="MobiDB-lite"/>
    </source>
</evidence>
<name>D5H704_SALRM</name>
<organism evidence="2 3">
    <name type="scientific">Salinibacter ruber (strain M8)</name>
    <dbReference type="NCBI Taxonomy" id="761659"/>
    <lineage>
        <taxon>Bacteria</taxon>
        <taxon>Pseudomonadati</taxon>
        <taxon>Rhodothermota</taxon>
        <taxon>Rhodothermia</taxon>
        <taxon>Rhodothermales</taxon>
        <taxon>Salinibacteraceae</taxon>
        <taxon>Salinibacter</taxon>
    </lineage>
</organism>